<gene>
    <name evidence="2" type="primary">63</name>
    <name evidence="2" type="ORF">PBI_WILLIS_63</name>
</gene>
<proteinExistence type="predicted"/>
<dbReference type="EMBL" id="KJ595575">
    <property type="protein sequence ID" value="AID18143.1"/>
    <property type="molecule type" value="Genomic_DNA"/>
</dbReference>
<dbReference type="SUPFAM" id="SSF47413">
    <property type="entry name" value="lambda repressor-like DNA-binding domains"/>
    <property type="match status" value="1"/>
</dbReference>
<accession>A0A068CDQ4</accession>
<dbReference type="CDD" id="cd00093">
    <property type="entry name" value="HTH_XRE"/>
    <property type="match status" value="1"/>
</dbReference>
<sequence length="68" mass="7449">MTTSVVHNQLQVELIHKVTEGMEANGWSQGDLERHSGVAQPNISNLLSGKRLGTLSTWNKLLRAVEAP</sequence>
<dbReference type="PROSITE" id="PS50943">
    <property type="entry name" value="HTH_CROC1"/>
    <property type="match status" value="1"/>
</dbReference>
<dbReference type="InterPro" id="IPR010982">
    <property type="entry name" value="Lambda_DNA-bd_dom_sf"/>
</dbReference>
<evidence type="ECO:0000259" key="1">
    <source>
        <dbReference type="PROSITE" id="PS50943"/>
    </source>
</evidence>
<evidence type="ECO:0000313" key="2">
    <source>
        <dbReference type="EMBL" id="AID18143.1"/>
    </source>
</evidence>
<protein>
    <submittedName>
        <fullName evidence="2">Helix-turn-helix DNA binding domain protein</fullName>
    </submittedName>
</protein>
<evidence type="ECO:0000313" key="3">
    <source>
        <dbReference type="Proteomes" id="UP000027390"/>
    </source>
</evidence>
<dbReference type="GO" id="GO:0003677">
    <property type="term" value="F:DNA binding"/>
    <property type="evidence" value="ECO:0007669"/>
    <property type="project" value="InterPro"/>
</dbReference>
<dbReference type="InterPro" id="IPR001387">
    <property type="entry name" value="Cro/C1-type_HTH"/>
</dbReference>
<dbReference type="Proteomes" id="UP000027390">
    <property type="component" value="Segment"/>
</dbReference>
<dbReference type="Pfam" id="PF13744">
    <property type="entry name" value="HTH_37"/>
    <property type="match status" value="1"/>
</dbReference>
<reference evidence="2 3" key="1">
    <citation type="submission" date="2014-03" db="EMBL/GenBank/DDBJ databases">
        <authorList>
            <person name="Churilla B.M."/>
            <person name="Abrahim M.R."/>
            <person name="Burke K.A."/>
            <person name="Yu V.J."/>
            <person name="Adkins N.L."/>
            <person name="Cohen K.L."/>
            <person name="Colicchio M.A."/>
            <person name="Fasoranti T.O."/>
            <person name="Genkil J.S."/>
            <person name="Kramer Z.J."/>
            <person name="Prout A.K."/>
            <person name="Schafer C.E."/>
            <person name="Schwarz A.G."/>
            <person name="Tish M."/>
            <person name="Vispute N."/>
            <person name="Wilkes K.E."/>
            <person name="Williams C.R."/>
            <person name="Xiao X."/>
            <person name="Yoder B.A."/>
            <person name="Lapin J.S."/>
            <person name="Ott C.T."/>
            <person name="Walburn T.D."/>
            <person name="Bradley K.W."/>
            <person name="Clarke D.Q."/>
            <person name="Lewis M.F."/>
            <person name="Barker L.P."/>
            <person name="Bailey C."/>
            <person name="Asai D.J."/>
            <person name="Bowman C.A."/>
            <person name="Russell D.A."/>
            <person name="Pope W.H."/>
            <person name="Jacobs-Sera D."/>
            <person name="Hendrix R.W."/>
            <person name="Hatfull G.F."/>
        </authorList>
    </citation>
    <scope>NUCLEOTIDE SEQUENCE [LARGE SCALE GENOMIC DNA]</scope>
</reference>
<dbReference type="InterPro" id="IPR039554">
    <property type="entry name" value="HigA2-like_HTH"/>
</dbReference>
<name>A0A068CDQ4_9CAUD</name>
<dbReference type="Gene3D" id="1.10.260.40">
    <property type="entry name" value="lambda repressor-like DNA-binding domains"/>
    <property type="match status" value="1"/>
</dbReference>
<organism evidence="2 3">
    <name type="scientific">Mycobacterium phage Willis</name>
    <dbReference type="NCBI Taxonomy" id="1486404"/>
    <lineage>
        <taxon>Viruses</taxon>
        <taxon>Duplodnaviria</taxon>
        <taxon>Heunggongvirae</taxon>
        <taxon>Uroviricota</taxon>
        <taxon>Caudoviricetes</taxon>
        <taxon>Ceeclamvirinae</taxon>
        <taxon>Bixzunavirus</taxon>
        <taxon>Bixzunavirus Bxz1</taxon>
    </lineage>
</organism>
<feature type="domain" description="HTH cro/C1-type" evidence="1">
    <location>
        <begin position="23"/>
        <end position="64"/>
    </location>
</feature>